<protein>
    <recommendedName>
        <fullName evidence="3">NmrA family transcriptional regulator</fullName>
    </recommendedName>
</protein>
<name>A0ABW3DTS2_9ACTN</name>
<accession>A0ABW3DTS2</accession>
<evidence type="ECO:0000313" key="1">
    <source>
        <dbReference type="EMBL" id="MFD0886407.1"/>
    </source>
</evidence>
<reference evidence="2" key="1">
    <citation type="journal article" date="2019" name="Int. J. Syst. Evol. Microbiol.">
        <title>The Global Catalogue of Microorganisms (GCM) 10K type strain sequencing project: providing services to taxonomists for standard genome sequencing and annotation.</title>
        <authorList>
            <consortium name="The Broad Institute Genomics Platform"/>
            <consortium name="The Broad Institute Genome Sequencing Center for Infectious Disease"/>
            <person name="Wu L."/>
            <person name="Ma J."/>
        </authorList>
    </citation>
    <scope>NUCLEOTIDE SEQUENCE [LARGE SCALE GENOMIC DNA]</scope>
    <source>
        <strain evidence="2">CCUG 62974</strain>
    </source>
</reference>
<gene>
    <name evidence="1" type="ORF">ACFQ08_17825</name>
</gene>
<evidence type="ECO:0000313" key="2">
    <source>
        <dbReference type="Proteomes" id="UP001597024"/>
    </source>
</evidence>
<organism evidence="1 2">
    <name type="scientific">Streptosporangium algeriense</name>
    <dbReference type="NCBI Taxonomy" id="1682748"/>
    <lineage>
        <taxon>Bacteria</taxon>
        <taxon>Bacillati</taxon>
        <taxon>Actinomycetota</taxon>
        <taxon>Actinomycetes</taxon>
        <taxon>Streptosporangiales</taxon>
        <taxon>Streptosporangiaceae</taxon>
        <taxon>Streptosporangium</taxon>
    </lineage>
</organism>
<evidence type="ECO:0008006" key="3">
    <source>
        <dbReference type="Google" id="ProtNLM"/>
    </source>
</evidence>
<keyword evidence="2" id="KW-1185">Reference proteome</keyword>
<comment type="caution">
    <text evidence="1">The sequence shown here is derived from an EMBL/GenBank/DDBJ whole genome shotgun (WGS) entry which is preliminary data.</text>
</comment>
<proteinExistence type="predicted"/>
<dbReference type="EMBL" id="JBHTHX010000600">
    <property type="protein sequence ID" value="MFD0886407.1"/>
    <property type="molecule type" value="Genomic_DNA"/>
</dbReference>
<dbReference type="Proteomes" id="UP001597024">
    <property type="component" value="Unassembled WGS sequence"/>
</dbReference>
<sequence length="41" mass="4277">MSVALVVGVTGRQGRRPVDQWVRRGARTSVALATASVPGLT</sequence>